<accession>A0AC34GX84</accession>
<name>A0AC34GX84_9BILA</name>
<dbReference type="Proteomes" id="UP000887579">
    <property type="component" value="Unplaced"/>
</dbReference>
<evidence type="ECO:0000313" key="2">
    <source>
        <dbReference type="WBParaSite" id="ES5_v2.g9463.t1"/>
    </source>
</evidence>
<sequence length="109" mass="12901">MSKKINHNFAETYHGKQGLTFCEKHLPLGTWIFYQREAQHGDDNKLNRVMKRYDDPPAANEDTLEADFQIDEAKLRMNSFMEDDDYEQKDNFICYSLKLGKLLSYKKTL</sequence>
<proteinExistence type="predicted"/>
<dbReference type="WBParaSite" id="ES5_v2.g9463.t1">
    <property type="protein sequence ID" value="ES5_v2.g9463.t1"/>
    <property type="gene ID" value="ES5_v2.g9463"/>
</dbReference>
<evidence type="ECO:0000313" key="1">
    <source>
        <dbReference type="Proteomes" id="UP000887579"/>
    </source>
</evidence>
<protein>
    <submittedName>
        <fullName evidence="2">Uncharacterized protein</fullName>
    </submittedName>
</protein>
<reference evidence="2" key="1">
    <citation type="submission" date="2022-11" db="UniProtKB">
        <authorList>
            <consortium name="WormBaseParasite"/>
        </authorList>
    </citation>
    <scope>IDENTIFICATION</scope>
</reference>
<organism evidence="1 2">
    <name type="scientific">Panagrolaimus sp. ES5</name>
    <dbReference type="NCBI Taxonomy" id="591445"/>
    <lineage>
        <taxon>Eukaryota</taxon>
        <taxon>Metazoa</taxon>
        <taxon>Ecdysozoa</taxon>
        <taxon>Nematoda</taxon>
        <taxon>Chromadorea</taxon>
        <taxon>Rhabditida</taxon>
        <taxon>Tylenchina</taxon>
        <taxon>Panagrolaimomorpha</taxon>
        <taxon>Panagrolaimoidea</taxon>
        <taxon>Panagrolaimidae</taxon>
        <taxon>Panagrolaimus</taxon>
    </lineage>
</organism>